<evidence type="ECO:0000313" key="5">
    <source>
        <dbReference type="EMBL" id="KDE98725.1"/>
    </source>
</evidence>
<keyword evidence="6" id="KW-1185">Reference proteome</keyword>
<dbReference type="PANTHER" id="PTHR30055">
    <property type="entry name" value="HTH-TYPE TRANSCRIPTIONAL REGULATOR RUTR"/>
    <property type="match status" value="1"/>
</dbReference>
<dbReference type="InterPro" id="IPR050109">
    <property type="entry name" value="HTH-type_TetR-like_transc_reg"/>
</dbReference>
<feature type="DNA-binding region" description="H-T-H motif" evidence="2">
    <location>
        <begin position="42"/>
        <end position="61"/>
    </location>
</feature>
<evidence type="ECO:0000256" key="1">
    <source>
        <dbReference type="ARBA" id="ARBA00023125"/>
    </source>
</evidence>
<dbReference type="AlphaFoldDB" id="A0A064CEI5"/>
<dbReference type="SUPFAM" id="SSF46689">
    <property type="entry name" value="Homeodomain-like"/>
    <property type="match status" value="1"/>
</dbReference>
<dbReference type="PRINTS" id="PR00455">
    <property type="entry name" value="HTHTETR"/>
</dbReference>
<dbReference type="OrthoDB" id="4538622at2"/>
<dbReference type="eggNOG" id="COG1309">
    <property type="taxonomic scope" value="Bacteria"/>
</dbReference>
<dbReference type="EMBL" id="JALN02000001">
    <property type="protein sequence ID" value="KDE98725.1"/>
    <property type="molecule type" value="Genomic_DNA"/>
</dbReference>
<evidence type="ECO:0000256" key="3">
    <source>
        <dbReference type="SAM" id="MobiDB-lite"/>
    </source>
</evidence>
<proteinExistence type="predicted"/>
<name>A0A064CEI5_9MYCO</name>
<gene>
    <name evidence="5" type="ORF">Y900_007140</name>
</gene>
<organism evidence="5 6">
    <name type="scientific">Mycolicibacterium aromaticivorans JS19b1 = JCM 16368</name>
    <dbReference type="NCBI Taxonomy" id="1440774"/>
    <lineage>
        <taxon>Bacteria</taxon>
        <taxon>Bacillati</taxon>
        <taxon>Actinomycetota</taxon>
        <taxon>Actinomycetes</taxon>
        <taxon>Mycobacteriales</taxon>
        <taxon>Mycobacteriaceae</taxon>
        <taxon>Mycolicibacterium</taxon>
    </lineage>
</organism>
<evidence type="ECO:0000256" key="2">
    <source>
        <dbReference type="PROSITE-ProRule" id="PRU00335"/>
    </source>
</evidence>
<feature type="region of interest" description="Disordered" evidence="3">
    <location>
        <begin position="1"/>
        <end position="20"/>
    </location>
</feature>
<reference evidence="5" key="1">
    <citation type="submission" date="2014-05" db="EMBL/GenBank/DDBJ databases">
        <title>Genome sequence of Mycobacterium aromaticivorans strain JS19b1T (= DSM 45407T).</title>
        <authorList>
            <person name="Kwak Y."/>
            <person name="Park G.-S."/>
            <person name="Li Q.X."/>
            <person name="Lee S.-E."/>
            <person name="Shin J.-H."/>
        </authorList>
    </citation>
    <scope>NUCLEOTIDE SEQUENCE [LARGE SCALE GENOMIC DNA]</scope>
    <source>
        <strain evidence="5">JS19b1</strain>
    </source>
</reference>
<dbReference type="InterPro" id="IPR001647">
    <property type="entry name" value="HTH_TetR"/>
</dbReference>
<dbReference type="STRING" id="1440774.Y900_007140"/>
<feature type="compositionally biased region" description="Polar residues" evidence="3">
    <location>
        <begin position="1"/>
        <end position="17"/>
    </location>
</feature>
<comment type="caution">
    <text evidence="5">The sequence shown here is derived from an EMBL/GenBank/DDBJ whole genome shotgun (WGS) entry which is preliminary data.</text>
</comment>
<sequence>MGVNATSRSPRRTQAQRSAEMRERLLDATVACLIEYGYAATTTARVVEKAGVTKGAQLHHFPSKEGLVIAAIDHLARQRAQAVIGKISRVRTSEDPASAVLEFLWESHQGPMFVATVELWVAARTNPALVHEIKRVEPLVTDTLAAAVAQLLPDHTHRKALRNAVFTAMDALHGIMLLAMVDQDPTVTRRRWDRACVDLRQIMAAALRNHPTA</sequence>
<dbReference type="GO" id="GO:0003700">
    <property type="term" value="F:DNA-binding transcription factor activity"/>
    <property type="evidence" value="ECO:0007669"/>
    <property type="project" value="TreeGrafter"/>
</dbReference>
<keyword evidence="1 2" id="KW-0238">DNA-binding</keyword>
<dbReference type="RefSeq" id="WP_036340569.1">
    <property type="nucleotide sequence ID" value="NZ_JALN02000001.1"/>
</dbReference>
<evidence type="ECO:0000259" key="4">
    <source>
        <dbReference type="PROSITE" id="PS50977"/>
    </source>
</evidence>
<dbReference type="InterPro" id="IPR009057">
    <property type="entry name" value="Homeodomain-like_sf"/>
</dbReference>
<dbReference type="Pfam" id="PF00440">
    <property type="entry name" value="TetR_N"/>
    <property type="match status" value="1"/>
</dbReference>
<dbReference type="PANTHER" id="PTHR30055:SF226">
    <property type="entry name" value="HTH-TYPE TRANSCRIPTIONAL REGULATOR PKSA"/>
    <property type="match status" value="1"/>
</dbReference>
<evidence type="ECO:0000313" key="6">
    <source>
        <dbReference type="Proteomes" id="UP000022835"/>
    </source>
</evidence>
<accession>A0A064CEI5</accession>
<dbReference type="Gene3D" id="1.10.357.10">
    <property type="entry name" value="Tetracycline Repressor, domain 2"/>
    <property type="match status" value="1"/>
</dbReference>
<feature type="domain" description="HTH tetR-type" evidence="4">
    <location>
        <begin position="19"/>
        <end position="79"/>
    </location>
</feature>
<protein>
    <submittedName>
        <fullName evidence="5">Transcriptional regulator</fullName>
    </submittedName>
</protein>
<dbReference type="Proteomes" id="UP000022835">
    <property type="component" value="Unassembled WGS sequence"/>
</dbReference>
<dbReference type="GO" id="GO:0000976">
    <property type="term" value="F:transcription cis-regulatory region binding"/>
    <property type="evidence" value="ECO:0007669"/>
    <property type="project" value="TreeGrafter"/>
</dbReference>
<dbReference type="PROSITE" id="PS50977">
    <property type="entry name" value="HTH_TETR_2"/>
    <property type="match status" value="1"/>
</dbReference>